<dbReference type="Gene3D" id="2.30.30.90">
    <property type="match status" value="1"/>
</dbReference>
<dbReference type="Pfam" id="PF02742">
    <property type="entry name" value="Fe_dep_repr_C"/>
    <property type="match status" value="1"/>
</dbReference>
<dbReference type="InterPro" id="IPR022689">
    <property type="entry name" value="Iron_dep_repressor"/>
</dbReference>
<reference evidence="9 10" key="1">
    <citation type="submission" date="2018-06" db="EMBL/GenBank/DDBJ databases">
        <title>Natronomonas sp. F16-60 a new haloarchaeon isolated from a solar saltern of Isla Cristina, Huelva, Spain.</title>
        <authorList>
            <person name="Duran-Viseras A."/>
            <person name="Sanchez-Porro C."/>
            <person name="Ventosa A."/>
        </authorList>
    </citation>
    <scope>NUCLEOTIDE SEQUENCE [LARGE SCALE GENOMIC DNA]</scope>
    <source>
        <strain evidence="9 10">F16-60</strain>
    </source>
</reference>
<dbReference type="Gene3D" id="1.10.60.10">
    <property type="entry name" value="Iron dependent repressor, metal binding and dimerisation domain"/>
    <property type="match status" value="1"/>
</dbReference>
<keyword evidence="6" id="KW-0238">DNA-binding</keyword>
<comment type="caution">
    <text evidence="9">The sequence shown here is derived from an EMBL/GenBank/DDBJ whole genome shotgun (WGS) entry which is preliminary data.</text>
</comment>
<comment type="subcellular location">
    <subcellularLocation>
        <location evidence="1">Cytoplasm</location>
    </subcellularLocation>
</comment>
<dbReference type="Gene3D" id="1.10.10.10">
    <property type="entry name" value="Winged helix-like DNA-binding domain superfamily/Winged helix DNA-binding domain"/>
    <property type="match status" value="1"/>
</dbReference>
<dbReference type="InterPro" id="IPR038157">
    <property type="entry name" value="FeoA_core_dom"/>
</dbReference>
<dbReference type="InterPro" id="IPR008988">
    <property type="entry name" value="Transcriptional_repressor_C"/>
</dbReference>
<dbReference type="GO" id="GO:0046983">
    <property type="term" value="F:protein dimerization activity"/>
    <property type="evidence" value="ECO:0007669"/>
    <property type="project" value="InterPro"/>
</dbReference>
<evidence type="ECO:0000256" key="7">
    <source>
        <dbReference type="ARBA" id="ARBA00023163"/>
    </source>
</evidence>
<keyword evidence="7" id="KW-0804">Transcription</keyword>
<name>A0A554N9L3_9EURY</name>
<dbReference type="RefSeq" id="WP_144261918.1">
    <property type="nucleotide sequence ID" value="NZ_QMDX01000005.1"/>
</dbReference>
<dbReference type="GO" id="GO:0046914">
    <property type="term" value="F:transition metal ion binding"/>
    <property type="evidence" value="ECO:0007669"/>
    <property type="project" value="InterPro"/>
</dbReference>
<dbReference type="SUPFAM" id="SSF46785">
    <property type="entry name" value="Winged helix' DNA-binding domain"/>
    <property type="match status" value="1"/>
</dbReference>
<evidence type="ECO:0000256" key="4">
    <source>
        <dbReference type="ARBA" id="ARBA00023004"/>
    </source>
</evidence>
<evidence type="ECO:0000256" key="2">
    <source>
        <dbReference type="ARBA" id="ARBA00007871"/>
    </source>
</evidence>
<dbReference type="Pfam" id="PF04023">
    <property type="entry name" value="FeoA"/>
    <property type="match status" value="1"/>
</dbReference>
<dbReference type="PANTHER" id="PTHR33238:SF7">
    <property type="entry name" value="IRON-DEPENDENT TRANSCRIPTIONAL REGULATOR"/>
    <property type="match status" value="1"/>
</dbReference>
<evidence type="ECO:0000256" key="3">
    <source>
        <dbReference type="ARBA" id="ARBA00011738"/>
    </source>
</evidence>
<keyword evidence="10" id="KW-1185">Reference proteome</keyword>
<dbReference type="InterPro" id="IPR007167">
    <property type="entry name" value="Fe-transptr_FeoA-like"/>
</dbReference>
<evidence type="ECO:0000256" key="6">
    <source>
        <dbReference type="ARBA" id="ARBA00023125"/>
    </source>
</evidence>
<dbReference type="GO" id="GO:0003677">
    <property type="term" value="F:DNA binding"/>
    <property type="evidence" value="ECO:0007669"/>
    <property type="project" value="UniProtKB-KW"/>
</dbReference>
<dbReference type="EMBL" id="QMDX01000005">
    <property type="protein sequence ID" value="TSD14094.1"/>
    <property type="molecule type" value="Genomic_DNA"/>
</dbReference>
<dbReference type="InterPro" id="IPR036421">
    <property type="entry name" value="Fe_dep_repressor_sf"/>
</dbReference>
<dbReference type="PROSITE" id="PS50944">
    <property type="entry name" value="HTH_DTXR"/>
    <property type="match status" value="1"/>
</dbReference>
<dbReference type="OrthoDB" id="24735at2157"/>
<dbReference type="InterPro" id="IPR022687">
    <property type="entry name" value="HTH_DTXR"/>
</dbReference>
<dbReference type="Proteomes" id="UP000319894">
    <property type="component" value="Unassembled WGS sequence"/>
</dbReference>
<evidence type="ECO:0000313" key="9">
    <source>
        <dbReference type="EMBL" id="TSD14094.1"/>
    </source>
</evidence>
<dbReference type="AlphaFoldDB" id="A0A554N9L3"/>
<dbReference type="SUPFAM" id="SSF47979">
    <property type="entry name" value="Iron-dependent repressor protein, dimerization domain"/>
    <property type="match status" value="1"/>
</dbReference>
<sequence length="226" mass="24445">MLSAVMEDYIKAIYAIESDGEERVATSALADYLDVTAPTVSSMLKKLEERGLVDREEYKGVTLTDEGEVVALEILRHHRLLEAFLTEQLDYDWADVHEEADRLEHHVSDELAARIAEALDNPGVDPHGDPIPDADLSLPEGDETTRLAAAETGDRVVVRRIRHQGDEELRYLAKAGIRPGVEVAVVGIAPFGMVTVETGAGEQSLPEEIAGLIEVVPAAAADGAEA</sequence>
<comment type="subunit">
    <text evidence="3">Homodimer.</text>
</comment>
<evidence type="ECO:0000259" key="8">
    <source>
        <dbReference type="PROSITE" id="PS50944"/>
    </source>
</evidence>
<accession>A0A554N9L3</accession>
<dbReference type="InterPro" id="IPR036390">
    <property type="entry name" value="WH_DNA-bd_sf"/>
</dbReference>
<dbReference type="InterPro" id="IPR050536">
    <property type="entry name" value="DtxR_MntR_Metal-Reg"/>
</dbReference>
<proteinExistence type="inferred from homology"/>
<dbReference type="SMART" id="SM00529">
    <property type="entry name" value="HTH_DTXR"/>
    <property type="match status" value="1"/>
</dbReference>
<gene>
    <name evidence="9" type="ORF">DP107_09460</name>
</gene>
<dbReference type="Pfam" id="PF01325">
    <property type="entry name" value="Fe_dep_repress"/>
    <property type="match status" value="1"/>
</dbReference>
<feature type="domain" description="HTH dtxR-type" evidence="8">
    <location>
        <begin position="1"/>
        <end position="64"/>
    </location>
</feature>
<evidence type="ECO:0000313" key="10">
    <source>
        <dbReference type="Proteomes" id="UP000319894"/>
    </source>
</evidence>
<dbReference type="SUPFAM" id="SSF50037">
    <property type="entry name" value="C-terminal domain of transcriptional repressors"/>
    <property type="match status" value="1"/>
</dbReference>
<dbReference type="GO" id="GO:0003700">
    <property type="term" value="F:DNA-binding transcription factor activity"/>
    <property type="evidence" value="ECO:0007669"/>
    <property type="project" value="InterPro"/>
</dbReference>
<dbReference type="InterPro" id="IPR001367">
    <property type="entry name" value="Fe_dep_repressor"/>
</dbReference>
<keyword evidence="4" id="KW-0408">Iron</keyword>
<dbReference type="InParanoid" id="A0A554N9L3"/>
<dbReference type="FunFam" id="1.10.60.10:FF:000004">
    <property type="entry name" value="DtxR family transcriptional regulator"/>
    <property type="match status" value="1"/>
</dbReference>
<keyword evidence="5" id="KW-0805">Transcription regulation</keyword>
<dbReference type="InterPro" id="IPR036388">
    <property type="entry name" value="WH-like_DNA-bd_sf"/>
</dbReference>
<dbReference type="SMART" id="SM00899">
    <property type="entry name" value="FeoA"/>
    <property type="match status" value="1"/>
</dbReference>
<comment type="similarity">
    <text evidence="2">Belongs to the DtxR/MntR family.</text>
</comment>
<protein>
    <submittedName>
        <fullName evidence="9">Metal-dependent transcriptional regulator</fullName>
    </submittedName>
</protein>
<dbReference type="GO" id="GO:0005737">
    <property type="term" value="C:cytoplasm"/>
    <property type="evidence" value="ECO:0007669"/>
    <property type="project" value="UniProtKB-SubCell"/>
</dbReference>
<evidence type="ECO:0000256" key="1">
    <source>
        <dbReference type="ARBA" id="ARBA00004496"/>
    </source>
</evidence>
<evidence type="ECO:0000256" key="5">
    <source>
        <dbReference type="ARBA" id="ARBA00023015"/>
    </source>
</evidence>
<organism evidence="9 10">
    <name type="scientific">Haloglomus irregulare</name>
    <dbReference type="NCBI Taxonomy" id="2234134"/>
    <lineage>
        <taxon>Archaea</taxon>
        <taxon>Methanobacteriati</taxon>
        <taxon>Methanobacteriota</taxon>
        <taxon>Stenosarchaea group</taxon>
        <taxon>Halobacteria</taxon>
        <taxon>Halobacteriales</taxon>
        <taxon>Natronomonadaceae</taxon>
        <taxon>Haloglomus</taxon>
    </lineage>
</organism>
<dbReference type="PANTHER" id="PTHR33238">
    <property type="entry name" value="IRON (METAL) DEPENDENT REPRESSOR, DTXR FAMILY"/>
    <property type="match status" value="1"/>
</dbReference>